<dbReference type="Proteomes" id="UP001163739">
    <property type="component" value="Chromosome"/>
</dbReference>
<name>A0ABY6N5S4_9ALTE</name>
<sequence>MPQSKVKSQQLHASNVSSRIGEALEARVKDPLWFLARQWQTGEFSAENGGRPAQIAVDSKIYPFQSVNVGNKNKPIKPDVPLESVVEAETDSGDAPAWQSEALEYRFKLKSLKHHFTVSEYDGRFLDWSHFSYSGPASGATPSEVSQRVTPTQLYFQGAPHPRWWRLEEGDVYFDSPKDPEQNALSLLLPEFFYTDINNWYTLPLSMPSGSLREITDVTVIDSFGVITSLNPVVDSNEEADWALFAQDHEDADLGESLNGRYLLAPNTAIDIVQNDEIEEVRFIRDEDANLVWAWERRMVNEQGQTETTVSEQVGGGDMHRSIDGLPQFKLKSATARHWIPYVPRHNSERPEADGAFHLRRARTDEQASQSNPQYRTQIVKESKRIFEEEITPTGIRVRRIARFSRGSDGKAYFWIGRDKEVAQRTARPGLSFDYISDNDT</sequence>
<accession>A0ABY6N5S4</accession>
<organism evidence="1 2">
    <name type="scientific">Alkalimarinus alittae</name>
    <dbReference type="NCBI Taxonomy" id="2961619"/>
    <lineage>
        <taxon>Bacteria</taxon>
        <taxon>Pseudomonadati</taxon>
        <taxon>Pseudomonadota</taxon>
        <taxon>Gammaproteobacteria</taxon>
        <taxon>Alteromonadales</taxon>
        <taxon>Alteromonadaceae</taxon>
        <taxon>Alkalimarinus</taxon>
    </lineage>
</organism>
<proteinExistence type="predicted"/>
<evidence type="ECO:0000313" key="1">
    <source>
        <dbReference type="EMBL" id="UZE97473.1"/>
    </source>
</evidence>
<dbReference type="RefSeq" id="WP_265048945.1">
    <property type="nucleotide sequence ID" value="NZ_CP100390.1"/>
</dbReference>
<dbReference type="EMBL" id="CP100390">
    <property type="protein sequence ID" value="UZE97473.1"/>
    <property type="molecule type" value="Genomic_DNA"/>
</dbReference>
<keyword evidence="2" id="KW-1185">Reference proteome</keyword>
<evidence type="ECO:0000313" key="2">
    <source>
        <dbReference type="Proteomes" id="UP001163739"/>
    </source>
</evidence>
<protein>
    <submittedName>
        <fullName evidence="1">Uncharacterized protein</fullName>
    </submittedName>
</protein>
<reference evidence="1" key="1">
    <citation type="submission" date="2022-06" db="EMBL/GenBank/DDBJ databases">
        <title>Alkalimarinus sp. nov., isolated from gut of a Alitta virens.</title>
        <authorList>
            <person name="Yang A.I."/>
            <person name="Shin N.-R."/>
        </authorList>
    </citation>
    <scope>NUCLEOTIDE SEQUENCE</scope>
    <source>
        <strain evidence="1">A2M4</strain>
    </source>
</reference>
<gene>
    <name evidence="1" type="ORF">NKI27_06940</name>
</gene>